<feature type="domain" description="Peptidase C39-like" evidence="1">
    <location>
        <begin position="2"/>
        <end position="70"/>
    </location>
</feature>
<proteinExistence type="predicted"/>
<keyword evidence="3" id="KW-1185">Reference proteome</keyword>
<sequence length="85" mass="9514">MTGNPFESVIKTITNGKPVVALTNITFKPLEEKEFATWHTPNGPIEVTKKLHAVLITGFDKQSIFFNDPYDGTRKKNFQGRVCGC</sequence>
<protein>
    <recommendedName>
        <fullName evidence="1">Peptidase C39-like domain-containing protein</fullName>
    </recommendedName>
</protein>
<evidence type="ECO:0000313" key="2">
    <source>
        <dbReference type="EMBL" id="GAE94581.1"/>
    </source>
</evidence>
<comment type="caution">
    <text evidence="2">The sequence shown here is derived from an EMBL/GenBank/DDBJ whole genome shotgun (WGS) entry which is preliminary data.</text>
</comment>
<accession>W4VN66</accession>
<dbReference type="Pfam" id="PF13529">
    <property type="entry name" value="Peptidase_C39_2"/>
    <property type="match status" value="1"/>
</dbReference>
<evidence type="ECO:0000259" key="1">
    <source>
        <dbReference type="Pfam" id="PF13529"/>
    </source>
</evidence>
<name>W4VN66_9BACI</name>
<dbReference type="Proteomes" id="UP000019102">
    <property type="component" value="Unassembled WGS sequence"/>
</dbReference>
<dbReference type="InterPro" id="IPR039564">
    <property type="entry name" value="Peptidase_C39-like"/>
</dbReference>
<dbReference type="OrthoDB" id="1164310at2"/>
<dbReference type="PANTHER" id="PTHR37806:SF1">
    <property type="entry name" value="PEPTIDASE C39-LIKE DOMAIN-CONTAINING PROTEIN"/>
    <property type="match status" value="1"/>
</dbReference>
<dbReference type="EMBL" id="BAVS01000027">
    <property type="protein sequence ID" value="GAE94581.1"/>
    <property type="molecule type" value="Genomic_DNA"/>
</dbReference>
<evidence type="ECO:0000313" key="3">
    <source>
        <dbReference type="Proteomes" id="UP000019102"/>
    </source>
</evidence>
<dbReference type="Gene3D" id="3.90.70.10">
    <property type="entry name" value="Cysteine proteinases"/>
    <property type="match status" value="1"/>
</dbReference>
<dbReference type="eggNOG" id="COG4990">
    <property type="taxonomic scope" value="Bacteria"/>
</dbReference>
<organism evidence="2 3">
    <name type="scientific">Gracilibacillus boraciitolerans JCM 21714</name>
    <dbReference type="NCBI Taxonomy" id="1298598"/>
    <lineage>
        <taxon>Bacteria</taxon>
        <taxon>Bacillati</taxon>
        <taxon>Bacillota</taxon>
        <taxon>Bacilli</taxon>
        <taxon>Bacillales</taxon>
        <taxon>Bacillaceae</taxon>
        <taxon>Gracilibacillus</taxon>
    </lineage>
</organism>
<dbReference type="AlphaFoldDB" id="W4VN66"/>
<reference evidence="2 3" key="1">
    <citation type="journal article" date="2014" name="Genome Announc.">
        <title>Draft Genome Sequence of the Boron-Tolerant and Moderately Halotolerant Bacterium Gracilibacillus boraciitolerans JCM 21714T.</title>
        <authorList>
            <person name="Ahmed I."/>
            <person name="Oshima K."/>
            <person name="Suda W."/>
            <person name="Kitamura K."/>
            <person name="Iida T."/>
            <person name="Ohmori Y."/>
            <person name="Fujiwara T."/>
            <person name="Hattori M."/>
            <person name="Ohkuma M."/>
        </authorList>
    </citation>
    <scope>NUCLEOTIDE SEQUENCE [LARGE SCALE GENOMIC DNA]</scope>
    <source>
        <strain evidence="2 3">JCM 21714</strain>
    </source>
</reference>
<dbReference type="STRING" id="1298598.JCM21714_3752"/>
<dbReference type="PANTHER" id="PTHR37806">
    <property type="entry name" value="LMO0724 PROTEIN"/>
    <property type="match status" value="1"/>
</dbReference>
<gene>
    <name evidence="2" type="ORF">JCM21714_3752</name>
</gene>